<dbReference type="PROSITE" id="PS51257">
    <property type="entry name" value="PROKAR_LIPOPROTEIN"/>
    <property type="match status" value="1"/>
</dbReference>
<accession>A0A1T5BCZ9</accession>
<reference evidence="2" key="1">
    <citation type="submission" date="2017-02" db="EMBL/GenBank/DDBJ databases">
        <authorList>
            <person name="Varghese N."/>
            <person name="Submissions S."/>
        </authorList>
    </citation>
    <scope>NUCLEOTIDE SEQUENCE [LARGE SCALE GENOMIC DNA]</scope>
    <source>
        <strain evidence="2">DSM 24091</strain>
    </source>
</reference>
<keyword evidence="2" id="KW-1185">Reference proteome</keyword>
<sequence>MKFPLPAILLFFAISLVSCQKDGEEISIDEQAWNTDPANRDSISFTLNNRTYSSNEMNGFGFSNKQINIKPHSSAIKNRETAYATGGYWWYGENDSLLFEQTFSFKSPEFSNISFGFSKKYDKNNLLQKTALLAPKNNDSTFFVGPAQFATDNNLENTTEGVSLELYPLQTGKVLTTSIPAYSILLRSKLKNQLQDDSYFHIIKIDTLQHDVLCIEARFELNVYNENETPYRLKDGFIRFKTKSRYLK</sequence>
<gene>
    <name evidence="1" type="ORF">SAMN05660841_00575</name>
</gene>
<dbReference type="OrthoDB" id="893724at2"/>
<evidence type="ECO:0000313" key="1">
    <source>
        <dbReference type="EMBL" id="SKB45098.1"/>
    </source>
</evidence>
<dbReference type="RefSeq" id="WP_079641018.1">
    <property type="nucleotide sequence ID" value="NZ_FUZF01000002.1"/>
</dbReference>
<evidence type="ECO:0000313" key="2">
    <source>
        <dbReference type="Proteomes" id="UP000190150"/>
    </source>
</evidence>
<dbReference type="Proteomes" id="UP000190150">
    <property type="component" value="Unassembled WGS sequence"/>
</dbReference>
<name>A0A1T5BCZ9_9SPHI</name>
<organism evidence="1 2">
    <name type="scientific">Sphingobacterium nematocida</name>
    <dbReference type="NCBI Taxonomy" id="1513896"/>
    <lineage>
        <taxon>Bacteria</taxon>
        <taxon>Pseudomonadati</taxon>
        <taxon>Bacteroidota</taxon>
        <taxon>Sphingobacteriia</taxon>
        <taxon>Sphingobacteriales</taxon>
        <taxon>Sphingobacteriaceae</taxon>
        <taxon>Sphingobacterium</taxon>
    </lineage>
</organism>
<dbReference type="EMBL" id="FUZF01000002">
    <property type="protein sequence ID" value="SKB45098.1"/>
    <property type="molecule type" value="Genomic_DNA"/>
</dbReference>
<proteinExistence type="predicted"/>
<protein>
    <recommendedName>
        <fullName evidence="3">Lipoprotein</fullName>
    </recommendedName>
</protein>
<dbReference type="AlphaFoldDB" id="A0A1T5BCZ9"/>
<evidence type="ECO:0008006" key="3">
    <source>
        <dbReference type="Google" id="ProtNLM"/>
    </source>
</evidence>